<dbReference type="PIRSF" id="PIRSF020606">
    <property type="entry name" value="UCP020606"/>
    <property type="match status" value="1"/>
</dbReference>
<feature type="transmembrane region" description="Helical" evidence="1">
    <location>
        <begin position="111"/>
        <end position="129"/>
    </location>
</feature>
<dbReference type="Pfam" id="PF09997">
    <property type="entry name" value="DUF2238"/>
    <property type="match status" value="1"/>
</dbReference>
<sequence>MSTRPSCSSFNFLLCSLITITLLSCIKAPWPEELLLQHSLTIGFIVTWFFIQKKYPLSLRSTSLITVFILLHIFGARWLYSNVPYDTWLRACCSTDTQQLFGWTRNHYDRMVHLAYGLCFSLPLAEIFQRQGHKKTSSWHLALLWIMASSLCYEWFEWGVSIILSAQEAEGYNGQQGDIWDAHKDMLLASIGALLSCLFWRNQSQR</sequence>
<feature type="transmembrane region" description="Helical" evidence="1">
    <location>
        <begin position="63"/>
        <end position="80"/>
    </location>
</feature>
<keyword evidence="1" id="KW-0812">Transmembrane</keyword>
<protein>
    <submittedName>
        <fullName evidence="2">DUF2238 domain-containing protein</fullName>
    </submittedName>
</protein>
<keyword evidence="3" id="KW-1185">Reference proteome</keyword>
<proteinExistence type="predicted"/>
<dbReference type="PROSITE" id="PS51257">
    <property type="entry name" value="PROKAR_LIPOPROTEIN"/>
    <property type="match status" value="1"/>
</dbReference>
<dbReference type="EMBL" id="CP054143">
    <property type="protein sequence ID" value="QKJ67858.1"/>
    <property type="molecule type" value="Genomic_DNA"/>
</dbReference>
<organism evidence="2 3">
    <name type="scientific">Deefgea piscis</name>
    <dbReference type="NCBI Taxonomy" id="2739061"/>
    <lineage>
        <taxon>Bacteria</taxon>
        <taxon>Pseudomonadati</taxon>
        <taxon>Pseudomonadota</taxon>
        <taxon>Betaproteobacteria</taxon>
        <taxon>Neisseriales</taxon>
        <taxon>Chitinibacteraceae</taxon>
        <taxon>Deefgea</taxon>
    </lineage>
</organism>
<evidence type="ECO:0000313" key="3">
    <source>
        <dbReference type="Proteomes" id="UP000504844"/>
    </source>
</evidence>
<dbReference type="InterPro" id="IPR058534">
    <property type="entry name" value="YjdF"/>
</dbReference>
<feature type="transmembrane region" description="Helical" evidence="1">
    <location>
        <begin position="35"/>
        <end position="51"/>
    </location>
</feature>
<dbReference type="InterPro" id="IPR014509">
    <property type="entry name" value="YjdF-like"/>
</dbReference>
<dbReference type="AlphaFoldDB" id="A0A6M8SUW5"/>
<keyword evidence="1" id="KW-1133">Transmembrane helix</keyword>
<evidence type="ECO:0000313" key="2">
    <source>
        <dbReference type="EMBL" id="QKJ67858.1"/>
    </source>
</evidence>
<dbReference type="KEGG" id="dee:HQN60_14640"/>
<name>A0A6M8SUW5_9NEIS</name>
<dbReference type="Proteomes" id="UP000504844">
    <property type="component" value="Chromosome"/>
</dbReference>
<evidence type="ECO:0000256" key="1">
    <source>
        <dbReference type="SAM" id="Phobius"/>
    </source>
</evidence>
<keyword evidence="1" id="KW-0472">Membrane</keyword>
<reference evidence="2 3" key="1">
    <citation type="submission" date="2020-05" db="EMBL/GenBank/DDBJ databases">
        <title>Complete genome sequence of Deefgea sp. D17.</title>
        <authorList>
            <person name="Bae J.-W."/>
            <person name="Han J.E."/>
        </authorList>
    </citation>
    <scope>NUCLEOTIDE SEQUENCE [LARGE SCALE GENOMIC DNA]</scope>
    <source>
        <strain evidence="2 3">D17</strain>
    </source>
</reference>
<accession>A0A6M8SUW5</accession>
<dbReference type="RefSeq" id="WP_173534359.1">
    <property type="nucleotide sequence ID" value="NZ_CP054143.1"/>
</dbReference>
<gene>
    <name evidence="2" type="ORF">HQN60_14640</name>
</gene>